<feature type="transmembrane region" description="Helical" evidence="7">
    <location>
        <begin position="337"/>
        <end position="355"/>
    </location>
</feature>
<proteinExistence type="predicted"/>
<keyword evidence="2 7" id="KW-0812">Transmembrane</keyword>
<dbReference type="PANTHER" id="PTHR11730:SF89">
    <property type="entry name" value="AMMONIUM TRANSPORTER SLL0108-RELATED"/>
    <property type="match status" value="1"/>
</dbReference>
<gene>
    <name evidence="9" type="ORF">HELGO_WM31130</name>
</gene>
<evidence type="ECO:0000256" key="1">
    <source>
        <dbReference type="ARBA" id="ARBA00004141"/>
    </source>
</evidence>
<evidence type="ECO:0000256" key="3">
    <source>
        <dbReference type="ARBA" id="ARBA00022989"/>
    </source>
</evidence>
<comment type="subcellular location">
    <subcellularLocation>
        <location evidence="1">Membrane</location>
        <topology evidence="1">Multi-pass membrane protein</topology>
    </subcellularLocation>
</comment>
<feature type="transmembrane region" description="Helical" evidence="7">
    <location>
        <begin position="472"/>
        <end position="493"/>
    </location>
</feature>
<evidence type="ECO:0000256" key="5">
    <source>
        <dbReference type="SAM" id="Coils"/>
    </source>
</evidence>
<keyword evidence="3 7" id="KW-1133">Transmembrane helix</keyword>
<dbReference type="EMBL" id="CACVAV010000079">
    <property type="protein sequence ID" value="CAA6805005.1"/>
    <property type="molecule type" value="Genomic_DNA"/>
</dbReference>
<name>A0A6S6SB86_9GAMM</name>
<dbReference type="Pfam" id="PF00909">
    <property type="entry name" value="Ammonium_transp"/>
    <property type="match status" value="1"/>
</dbReference>
<dbReference type="InterPro" id="IPR029020">
    <property type="entry name" value="Ammonium/urea_transptr"/>
</dbReference>
<evidence type="ECO:0000256" key="6">
    <source>
        <dbReference type="SAM" id="MobiDB-lite"/>
    </source>
</evidence>
<organism evidence="9">
    <name type="scientific">uncultured Thiotrichaceae bacterium</name>
    <dbReference type="NCBI Taxonomy" id="298394"/>
    <lineage>
        <taxon>Bacteria</taxon>
        <taxon>Pseudomonadati</taxon>
        <taxon>Pseudomonadota</taxon>
        <taxon>Gammaproteobacteria</taxon>
        <taxon>Thiotrichales</taxon>
        <taxon>Thiotrichaceae</taxon>
        <taxon>environmental samples</taxon>
    </lineage>
</organism>
<accession>A0A6S6SB86</accession>
<feature type="transmembrane region" description="Helical" evidence="7">
    <location>
        <begin position="440"/>
        <end position="460"/>
    </location>
</feature>
<reference evidence="9" key="1">
    <citation type="submission" date="2020-01" db="EMBL/GenBank/DDBJ databases">
        <authorList>
            <person name="Meier V. D."/>
            <person name="Meier V D."/>
        </authorList>
    </citation>
    <scope>NUCLEOTIDE SEQUENCE</scope>
    <source>
        <strain evidence="9">HLG_WM_MAG_08</strain>
    </source>
</reference>
<evidence type="ECO:0000313" key="9">
    <source>
        <dbReference type="EMBL" id="CAA6805005.1"/>
    </source>
</evidence>
<dbReference type="PANTHER" id="PTHR11730">
    <property type="entry name" value="AMMONIUM TRANSPORTER"/>
    <property type="match status" value="1"/>
</dbReference>
<feature type="transmembrane region" description="Helical" evidence="7">
    <location>
        <begin position="499"/>
        <end position="517"/>
    </location>
</feature>
<keyword evidence="4 7" id="KW-0472">Membrane</keyword>
<dbReference type="GO" id="GO:0016020">
    <property type="term" value="C:membrane"/>
    <property type="evidence" value="ECO:0007669"/>
    <property type="project" value="UniProtKB-SubCell"/>
</dbReference>
<feature type="transmembrane region" description="Helical" evidence="7">
    <location>
        <begin position="303"/>
        <end position="325"/>
    </location>
</feature>
<feature type="coiled-coil region" evidence="5">
    <location>
        <begin position="67"/>
        <end position="94"/>
    </location>
</feature>
<dbReference type="Gene3D" id="1.10.3430.10">
    <property type="entry name" value="Ammonium transporter AmtB like domains"/>
    <property type="match status" value="1"/>
</dbReference>
<dbReference type="SUPFAM" id="SSF111352">
    <property type="entry name" value="Ammonium transporter"/>
    <property type="match status" value="1"/>
</dbReference>
<evidence type="ECO:0000256" key="7">
    <source>
        <dbReference type="SAM" id="Phobius"/>
    </source>
</evidence>
<feature type="domain" description="Ammonium transporter AmtB-like" evidence="8">
    <location>
        <begin position="217"/>
        <end position="601"/>
    </location>
</feature>
<feature type="transmembrane region" description="Helical" evidence="7">
    <location>
        <begin position="375"/>
        <end position="395"/>
    </location>
</feature>
<evidence type="ECO:0000256" key="4">
    <source>
        <dbReference type="ARBA" id="ARBA00023136"/>
    </source>
</evidence>
<dbReference type="AlphaFoldDB" id="A0A6S6SB86"/>
<feature type="transmembrane region" description="Helical" evidence="7">
    <location>
        <begin position="217"/>
        <end position="238"/>
    </location>
</feature>
<feature type="compositionally biased region" description="Polar residues" evidence="6">
    <location>
        <begin position="48"/>
        <end position="67"/>
    </location>
</feature>
<keyword evidence="5" id="KW-0175">Coiled coil</keyword>
<feature type="transmembrane region" description="Helical" evidence="7">
    <location>
        <begin position="407"/>
        <end position="428"/>
    </location>
</feature>
<protein>
    <recommendedName>
        <fullName evidence="8">Ammonium transporter AmtB-like domain-containing protein</fullName>
    </recommendedName>
</protein>
<dbReference type="GO" id="GO:0008519">
    <property type="term" value="F:ammonium channel activity"/>
    <property type="evidence" value="ECO:0007669"/>
    <property type="project" value="InterPro"/>
</dbReference>
<sequence>MISIRTFLKKLVLLLFLIFQLSMYGNSSLLVYAAEPQGQESADAEQPGGSTEESDVTGQDSPTGTDIINTTENIDFIQQTLQSLRLEIENSKESTNLNKGQVQAMKDGLDLIEDKLKDAYAALDQSRTGISGNAEKLKELEKLFLTGSRDVRTNSADLASQKSLIEDNSVRLYELLIQLDTIDTEIKKFTRAIQESDDQKPEEDGVTLAVNSDLKKIWMIMATALVFLAPLAFSFPLTDNKSVNDTSTQQSVVLACLFAIFGYLLLGFSLMYGTTSSGWIGLGSYLFPGYSAETEGLEPAFSLIQFMPFQAGFIVLAALVIGTALGRQISALSQAGVAFFTGTLLIPVFGHWAWASRFTPGNKGWLEGAGFVDQAGAAVVSVVAACFALVVLYKLSRRSPSEQKPDGILQSVYSAPAILFLWLSWLGFISGMLPFSDERIPVVILNALIAAAVSGVIAFLPHAFFNQEKIAVARGLAGFVSGLVAISACGQSVTFIEAAIVGLGAGILQNLLFNFLRKLFLPHDHQIRAAYLITIHGVAGVWGILCVALLGTEGNLSPPNFIQLFTQFQGIAAAIVYSIVMAYIATFLLTFRKKRVKKADEPAA</sequence>
<feature type="transmembrane region" description="Helical" evidence="7">
    <location>
        <begin position="250"/>
        <end position="272"/>
    </location>
</feature>
<dbReference type="GO" id="GO:0097272">
    <property type="term" value="P:ammonium homeostasis"/>
    <property type="evidence" value="ECO:0007669"/>
    <property type="project" value="TreeGrafter"/>
</dbReference>
<dbReference type="InterPro" id="IPR024041">
    <property type="entry name" value="NH4_transpt_AmtB-like_dom"/>
</dbReference>
<feature type="region of interest" description="Disordered" evidence="6">
    <location>
        <begin position="40"/>
        <end position="67"/>
    </location>
</feature>
<feature type="transmembrane region" description="Helical" evidence="7">
    <location>
        <begin position="571"/>
        <end position="591"/>
    </location>
</feature>
<evidence type="ECO:0000256" key="2">
    <source>
        <dbReference type="ARBA" id="ARBA00022692"/>
    </source>
</evidence>
<evidence type="ECO:0000259" key="8">
    <source>
        <dbReference type="Pfam" id="PF00909"/>
    </source>
</evidence>
<feature type="transmembrane region" description="Helical" evidence="7">
    <location>
        <begin position="529"/>
        <end position="551"/>
    </location>
</feature>